<dbReference type="Proteomes" id="UP001062846">
    <property type="component" value="Chromosome 4"/>
</dbReference>
<proteinExistence type="predicted"/>
<organism evidence="1 2">
    <name type="scientific">Rhododendron molle</name>
    <name type="common">Chinese azalea</name>
    <name type="synonym">Azalea mollis</name>
    <dbReference type="NCBI Taxonomy" id="49168"/>
    <lineage>
        <taxon>Eukaryota</taxon>
        <taxon>Viridiplantae</taxon>
        <taxon>Streptophyta</taxon>
        <taxon>Embryophyta</taxon>
        <taxon>Tracheophyta</taxon>
        <taxon>Spermatophyta</taxon>
        <taxon>Magnoliopsida</taxon>
        <taxon>eudicotyledons</taxon>
        <taxon>Gunneridae</taxon>
        <taxon>Pentapetalae</taxon>
        <taxon>asterids</taxon>
        <taxon>Ericales</taxon>
        <taxon>Ericaceae</taxon>
        <taxon>Ericoideae</taxon>
        <taxon>Rhodoreae</taxon>
        <taxon>Rhododendron</taxon>
    </lineage>
</organism>
<sequence length="93" mass="10868">MNYNEVIFESDCLALMNCFKDGKPPCPWEIKAIVDDIRSWTKTRRWSFIWCSREIKRVAHGLAEFCADRNFVFQAGWLPPAVEVLVSKDLNRS</sequence>
<dbReference type="EMBL" id="CM046391">
    <property type="protein sequence ID" value="KAI8559196.1"/>
    <property type="molecule type" value="Genomic_DNA"/>
</dbReference>
<name>A0ACC0P0Y2_RHOML</name>
<protein>
    <submittedName>
        <fullName evidence="1">Uncharacterized protein</fullName>
    </submittedName>
</protein>
<accession>A0ACC0P0Y2</accession>
<evidence type="ECO:0000313" key="2">
    <source>
        <dbReference type="Proteomes" id="UP001062846"/>
    </source>
</evidence>
<gene>
    <name evidence="1" type="ORF">RHMOL_Rhmol04G0154300</name>
</gene>
<comment type="caution">
    <text evidence="1">The sequence shown here is derived from an EMBL/GenBank/DDBJ whole genome shotgun (WGS) entry which is preliminary data.</text>
</comment>
<keyword evidence="2" id="KW-1185">Reference proteome</keyword>
<reference evidence="1" key="1">
    <citation type="submission" date="2022-02" db="EMBL/GenBank/DDBJ databases">
        <title>Plant Genome Project.</title>
        <authorList>
            <person name="Zhang R.-G."/>
        </authorList>
    </citation>
    <scope>NUCLEOTIDE SEQUENCE</scope>
    <source>
        <strain evidence="1">AT1</strain>
    </source>
</reference>
<evidence type="ECO:0000313" key="1">
    <source>
        <dbReference type="EMBL" id="KAI8559196.1"/>
    </source>
</evidence>